<dbReference type="EMBL" id="GBRH01282356">
    <property type="protein sequence ID" value="JAD15539.1"/>
    <property type="molecule type" value="Transcribed_RNA"/>
</dbReference>
<protein>
    <submittedName>
        <fullName evidence="1">Uncharacterized protein</fullName>
    </submittedName>
</protein>
<sequence>MTIRQFSDINRRQRLGLETCKVVPNSRTKMGAELLAHVSEYSRLT</sequence>
<reference evidence="1" key="1">
    <citation type="submission" date="2014-09" db="EMBL/GenBank/DDBJ databases">
        <authorList>
            <person name="Magalhaes I.L.F."/>
            <person name="Oliveira U."/>
            <person name="Santos F.R."/>
            <person name="Vidigal T.H.D.A."/>
            <person name="Brescovit A.D."/>
            <person name="Santos A.J."/>
        </authorList>
    </citation>
    <scope>NUCLEOTIDE SEQUENCE</scope>
    <source>
        <tissue evidence="1">Shoot tissue taken approximately 20 cm above the soil surface</tissue>
    </source>
</reference>
<proteinExistence type="predicted"/>
<accession>A0A0A8XP71</accession>
<name>A0A0A8XP71_ARUDO</name>
<dbReference type="AlphaFoldDB" id="A0A0A8XP71"/>
<reference evidence="1" key="2">
    <citation type="journal article" date="2015" name="Data Brief">
        <title>Shoot transcriptome of the giant reed, Arundo donax.</title>
        <authorList>
            <person name="Barrero R.A."/>
            <person name="Guerrero F.D."/>
            <person name="Moolhuijzen P."/>
            <person name="Goolsby J.A."/>
            <person name="Tidwell J."/>
            <person name="Bellgard S.E."/>
            <person name="Bellgard M.I."/>
        </authorList>
    </citation>
    <scope>NUCLEOTIDE SEQUENCE</scope>
    <source>
        <tissue evidence="1">Shoot tissue taken approximately 20 cm above the soil surface</tissue>
    </source>
</reference>
<evidence type="ECO:0000313" key="1">
    <source>
        <dbReference type="EMBL" id="JAD15539.1"/>
    </source>
</evidence>
<organism evidence="1">
    <name type="scientific">Arundo donax</name>
    <name type="common">Giant reed</name>
    <name type="synonym">Donax arundinaceus</name>
    <dbReference type="NCBI Taxonomy" id="35708"/>
    <lineage>
        <taxon>Eukaryota</taxon>
        <taxon>Viridiplantae</taxon>
        <taxon>Streptophyta</taxon>
        <taxon>Embryophyta</taxon>
        <taxon>Tracheophyta</taxon>
        <taxon>Spermatophyta</taxon>
        <taxon>Magnoliopsida</taxon>
        <taxon>Liliopsida</taxon>
        <taxon>Poales</taxon>
        <taxon>Poaceae</taxon>
        <taxon>PACMAD clade</taxon>
        <taxon>Arundinoideae</taxon>
        <taxon>Arundineae</taxon>
        <taxon>Arundo</taxon>
    </lineage>
</organism>